<accession>A0AAQ3RQJ9</accession>
<feature type="signal peptide" evidence="1">
    <location>
        <begin position="1"/>
        <end position="24"/>
    </location>
</feature>
<feature type="chain" id="PRO_5043045708" description="Thionin-like protein 2" evidence="1">
    <location>
        <begin position="25"/>
        <end position="102"/>
    </location>
</feature>
<protein>
    <recommendedName>
        <fullName evidence="4">Thionin-like protein 2</fullName>
    </recommendedName>
</protein>
<dbReference type="EMBL" id="CP144694">
    <property type="protein sequence ID" value="WVZ02867.1"/>
    <property type="molecule type" value="Genomic_DNA"/>
</dbReference>
<keyword evidence="3" id="KW-1185">Reference proteome</keyword>
<reference evidence="2 3" key="1">
    <citation type="journal article" date="2023" name="Life. Sci Alliance">
        <title>Evolutionary insights into 3D genome organization and epigenetic landscape of Vigna mungo.</title>
        <authorList>
            <person name="Junaid A."/>
            <person name="Singh B."/>
            <person name="Bhatia S."/>
        </authorList>
    </citation>
    <scope>NUCLEOTIDE SEQUENCE [LARGE SCALE GENOMIC DNA]</scope>
    <source>
        <strain evidence="2">Urdbean</strain>
    </source>
</reference>
<keyword evidence="1" id="KW-0732">Signal</keyword>
<name>A0AAQ3RQJ9_VIGMU</name>
<evidence type="ECO:0000313" key="2">
    <source>
        <dbReference type="EMBL" id="WVZ02867.1"/>
    </source>
</evidence>
<proteinExistence type="predicted"/>
<sequence>MEKIKITTTGVIMAVMILSSFATAQSTDNSMCYIKCEINCSQQPLPDRQNCVKNCEAHCKLSDLVYSCITSCHKSIVVKNAGAADLGNNLINTCMQECKKRF</sequence>
<evidence type="ECO:0000256" key="1">
    <source>
        <dbReference type="SAM" id="SignalP"/>
    </source>
</evidence>
<dbReference type="AlphaFoldDB" id="A0AAQ3RQJ9"/>
<organism evidence="2 3">
    <name type="scientific">Vigna mungo</name>
    <name type="common">Black gram</name>
    <name type="synonym">Phaseolus mungo</name>
    <dbReference type="NCBI Taxonomy" id="3915"/>
    <lineage>
        <taxon>Eukaryota</taxon>
        <taxon>Viridiplantae</taxon>
        <taxon>Streptophyta</taxon>
        <taxon>Embryophyta</taxon>
        <taxon>Tracheophyta</taxon>
        <taxon>Spermatophyta</taxon>
        <taxon>Magnoliopsida</taxon>
        <taxon>eudicotyledons</taxon>
        <taxon>Gunneridae</taxon>
        <taxon>Pentapetalae</taxon>
        <taxon>rosids</taxon>
        <taxon>fabids</taxon>
        <taxon>Fabales</taxon>
        <taxon>Fabaceae</taxon>
        <taxon>Papilionoideae</taxon>
        <taxon>50 kb inversion clade</taxon>
        <taxon>NPAAA clade</taxon>
        <taxon>indigoferoid/millettioid clade</taxon>
        <taxon>Phaseoleae</taxon>
        <taxon>Vigna</taxon>
    </lineage>
</organism>
<evidence type="ECO:0000313" key="3">
    <source>
        <dbReference type="Proteomes" id="UP001374535"/>
    </source>
</evidence>
<evidence type="ECO:0008006" key="4">
    <source>
        <dbReference type="Google" id="ProtNLM"/>
    </source>
</evidence>
<dbReference type="Proteomes" id="UP001374535">
    <property type="component" value="Chromosome 7"/>
</dbReference>
<gene>
    <name evidence="2" type="ORF">V8G54_023673</name>
</gene>